<dbReference type="InParanoid" id="G5A131"/>
<proteinExistence type="predicted"/>
<dbReference type="InterPro" id="IPR043502">
    <property type="entry name" value="DNA/RNA_pol_sf"/>
</dbReference>
<evidence type="ECO:0000313" key="3">
    <source>
        <dbReference type="Proteomes" id="UP000002640"/>
    </source>
</evidence>
<dbReference type="InterPro" id="IPR051320">
    <property type="entry name" value="Viral_Replic_Matur_Polypro"/>
</dbReference>
<feature type="non-terminal residue" evidence="2">
    <location>
        <position position="1"/>
    </location>
</feature>
<dbReference type="GeneID" id="20651337"/>
<organism evidence="2 3">
    <name type="scientific">Phytophthora sojae (strain P6497)</name>
    <name type="common">Soybean stem and root rot agent</name>
    <name type="synonym">Phytophthora megasperma f. sp. glycines</name>
    <dbReference type="NCBI Taxonomy" id="1094619"/>
    <lineage>
        <taxon>Eukaryota</taxon>
        <taxon>Sar</taxon>
        <taxon>Stramenopiles</taxon>
        <taxon>Oomycota</taxon>
        <taxon>Peronosporomycetes</taxon>
        <taxon>Peronosporales</taxon>
        <taxon>Peronosporaceae</taxon>
        <taxon>Phytophthora</taxon>
    </lineage>
</organism>
<evidence type="ECO:0000259" key="1">
    <source>
        <dbReference type="Pfam" id="PF17919"/>
    </source>
</evidence>
<dbReference type="EMBL" id="JH159158">
    <property type="protein sequence ID" value="EGZ10633.1"/>
    <property type="molecule type" value="Genomic_DNA"/>
</dbReference>
<dbReference type="KEGG" id="psoj:PHYSODRAFT_403246"/>
<dbReference type="Proteomes" id="UP000002640">
    <property type="component" value="Unassembled WGS sequence"/>
</dbReference>
<sequence>ELQQFVCALNWMRTSLPSFKKLVDPLVKMMEAVYERTGGRKKTQMRAVKLADVGWGEAEVACPERCKLALKNALQLAHPEPAKLLTVHTDASDEHWGAATTQIPRDHATRAISEQEHEPLMMLSGSFLGAARRWAIVEK</sequence>
<gene>
    <name evidence="2" type="ORF">PHYSODRAFT_403246</name>
</gene>
<dbReference type="SUPFAM" id="SSF56672">
    <property type="entry name" value="DNA/RNA polymerases"/>
    <property type="match status" value="1"/>
</dbReference>
<evidence type="ECO:0000313" key="2">
    <source>
        <dbReference type="EMBL" id="EGZ10633.1"/>
    </source>
</evidence>
<dbReference type="Gene3D" id="3.30.70.270">
    <property type="match status" value="1"/>
</dbReference>
<dbReference type="InterPro" id="IPR041577">
    <property type="entry name" value="RT_RNaseH_2"/>
</dbReference>
<dbReference type="Pfam" id="PF17919">
    <property type="entry name" value="RT_RNaseH_2"/>
    <property type="match status" value="1"/>
</dbReference>
<feature type="non-terminal residue" evidence="2">
    <location>
        <position position="139"/>
    </location>
</feature>
<feature type="domain" description="Reverse transcriptase/retrotransposon-derived protein RNase H-like" evidence="1">
    <location>
        <begin position="55"/>
        <end position="138"/>
    </location>
</feature>
<name>G5A131_PHYSP</name>
<protein>
    <recommendedName>
        <fullName evidence="1">Reverse transcriptase/retrotransposon-derived protein RNase H-like domain-containing protein</fullName>
    </recommendedName>
</protein>
<dbReference type="InterPro" id="IPR043128">
    <property type="entry name" value="Rev_trsase/Diguanyl_cyclase"/>
</dbReference>
<reference evidence="2 3" key="1">
    <citation type="journal article" date="2006" name="Science">
        <title>Phytophthora genome sequences uncover evolutionary origins and mechanisms of pathogenesis.</title>
        <authorList>
            <person name="Tyler B.M."/>
            <person name="Tripathy S."/>
            <person name="Zhang X."/>
            <person name="Dehal P."/>
            <person name="Jiang R.H."/>
            <person name="Aerts A."/>
            <person name="Arredondo F.D."/>
            <person name="Baxter L."/>
            <person name="Bensasson D."/>
            <person name="Beynon J.L."/>
            <person name="Chapman J."/>
            <person name="Damasceno C.M."/>
            <person name="Dorrance A.E."/>
            <person name="Dou D."/>
            <person name="Dickerman A.W."/>
            <person name="Dubchak I.L."/>
            <person name="Garbelotto M."/>
            <person name="Gijzen M."/>
            <person name="Gordon S.G."/>
            <person name="Govers F."/>
            <person name="Grunwald N.J."/>
            <person name="Huang W."/>
            <person name="Ivors K.L."/>
            <person name="Jones R.W."/>
            <person name="Kamoun S."/>
            <person name="Krampis K."/>
            <person name="Lamour K.H."/>
            <person name="Lee M.K."/>
            <person name="McDonald W.H."/>
            <person name="Medina M."/>
            <person name="Meijer H.J."/>
            <person name="Nordberg E.K."/>
            <person name="Maclean D.J."/>
            <person name="Ospina-Giraldo M.D."/>
            <person name="Morris P.F."/>
            <person name="Phuntumart V."/>
            <person name="Putnam N.H."/>
            <person name="Rash S."/>
            <person name="Rose J.K."/>
            <person name="Sakihama Y."/>
            <person name="Salamov A.A."/>
            <person name="Savidor A."/>
            <person name="Scheuring C.F."/>
            <person name="Smith B.M."/>
            <person name="Sobral B.W."/>
            <person name="Terry A."/>
            <person name="Torto-Alalibo T.A."/>
            <person name="Win J."/>
            <person name="Xu Z."/>
            <person name="Zhang H."/>
            <person name="Grigoriev I.V."/>
            <person name="Rokhsar D.S."/>
            <person name="Boore J.L."/>
        </authorList>
    </citation>
    <scope>NUCLEOTIDE SEQUENCE [LARGE SCALE GENOMIC DNA]</scope>
    <source>
        <strain evidence="2 3">P6497</strain>
    </source>
</reference>
<keyword evidence="3" id="KW-1185">Reference proteome</keyword>
<dbReference type="RefSeq" id="XP_009533378.1">
    <property type="nucleotide sequence ID" value="XM_009535083.1"/>
</dbReference>
<dbReference type="PANTHER" id="PTHR33064">
    <property type="entry name" value="POL PROTEIN"/>
    <property type="match status" value="1"/>
</dbReference>
<accession>G5A131</accession>
<dbReference type="AlphaFoldDB" id="G5A131"/>
<dbReference type="PANTHER" id="PTHR33064:SF37">
    <property type="entry name" value="RIBONUCLEASE H"/>
    <property type="match status" value="1"/>
</dbReference>
<dbReference type="SMR" id="G5A131"/>